<evidence type="ECO:0000256" key="6">
    <source>
        <dbReference type="ARBA" id="ARBA00023136"/>
    </source>
</evidence>
<organism evidence="15">
    <name type="scientific">Ursus maritimus</name>
    <name type="common">Polar bear</name>
    <name type="synonym">Thalarctos maritimus</name>
    <dbReference type="NCBI Taxonomy" id="29073"/>
    <lineage>
        <taxon>Eukaryota</taxon>
        <taxon>Metazoa</taxon>
        <taxon>Chordata</taxon>
        <taxon>Craniata</taxon>
        <taxon>Vertebrata</taxon>
        <taxon>Euteleostomi</taxon>
        <taxon>Mammalia</taxon>
        <taxon>Eutheria</taxon>
        <taxon>Laurasiatheria</taxon>
        <taxon>Carnivora</taxon>
        <taxon>Caniformia</taxon>
        <taxon>Ursidae</taxon>
        <taxon>Ursus</taxon>
    </lineage>
</organism>
<evidence type="ECO:0000256" key="7">
    <source>
        <dbReference type="ARBA" id="ARBA00036521"/>
    </source>
</evidence>
<feature type="domain" description="Major facilitator superfamily (MFS) profile" evidence="14">
    <location>
        <begin position="17"/>
        <end position="424"/>
    </location>
</feature>
<evidence type="ECO:0000256" key="5">
    <source>
        <dbReference type="ARBA" id="ARBA00022989"/>
    </source>
</evidence>
<dbReference type="GeneTree" id="ENSGT00940000156169"/>
<dbReference type="Pfam" id="PF07690">
    <property type="entry name" value="MFS_1"/>
    <property type="match status" value="1"/>
</dbReference>
<feature type="transmembrane region" description="Helical" evidence="13">
    <location>
        <begin position="369"/>
        <end position="392"/>
    </location>
</feature>
<feature type="transmembrane region" description="Helical" evidence="13">
    <location>
        <begin position="111"/>
        <end position="132"/>
    </location>
</feature>
<dbReference type="GO" id="GO:0005308">
    <property type="term" value="F:creatine transmembrane transporter activity"/>
    <property type="evidence" value="ECO:0007669"/>
    <property type="project" value="Ensembl"/>
</dbReference>
<comment type="function">
    <text evidence="9">Functions as a transporter for creatine and as well for its precursor guanidinoacetate. Transport of creatine and GAA is independent of resting membrane potential and extracellular Na(+), Cl(-), or pH. Contributes to the process of creatine biosynthesis and distribution.</text>
</comment>
<proteinExistence type="inferred from homology"/>
<gene>
    <name evidence="15" type="primary">SLC16A12</name>
</gene>
<evidence type="ECO:0000256" key="8">
    <source>
        <dbReference type="ARBA" id="ARBA00036771"/>
    </source>
</evidence>
<keyword evidence="3" id="KW-1003">Cell membrane</keyword>
<accession>A0A452SXM1</accession>
<dbReference type="SUPFAM" id="SSF103473">
    <property type="entry name" value="MFS general substrate transporter"/>
    <property type="match status" value="1"/>
</dbReference>
<feature type="transmembrane region" description="Helical" evidence="13">
    <location>
        <begin position="16"/>
        <end position="35"/>
    </location>
</feature>
<sequence>MAKGARVRSSSPPDGGWGWMIVAGCFLVTICTRAVTRCISIFFVEFQTYFTQDYAQTAWIHSIVDCVTMLCAPLGSVVSNHLSCQVGIMLGGLLASTGLILGSFATSLKHLYLTLGVLTGLGFALCYSPAIAMVGKYFSRRKALAYGIAMSGSGIGTFILAPVVQLLIEQFSWRGALLILGGFVLNLCVCGALMRPITLQEDQTTPEQNHIGRTQKPDFQRVSPCSTLTKKWEYSFLLMSDFVVLAISVLFMAYGCSPLFVYLVPYALSVGVSHQQAAFLMSILGVIDIIGNITFGWLTDRRCLKNYRYVCYLFAVGLDGLCYLCLPMLQSLPLLVPFSCTFGYFDGAYVTLIPVVTAEIVGTTSLSSALGVVYFLHAVPYLVSPPIAGWLVDTTGSYTVAFLLCGFSMIFSSVLLGFARLVKKMKKTQLRFLAKEPDPKLQLWTNGSAAYSVARELDHRDEQSVALTVPGPSPT</sequence>
<feature type="transmembrane region" description="Helical" evidence="13">
    <location>
        <begin position="310"/>
        <end position="329"/>
    </location>
</feature>
<feature type="transmembrane region" description="Helical" evidence="13">
    <location>
        <begin position="398"/>
        <end position="422"/>
    </location>
</feature>
<dbReference type="Ensembl" id="ENSUMAT00000000278.1">
    <property type="protein sequence ID" value="ENSUMAP00000000135.1"/>
    <property type="gene ID" value="ENSUMAG00000000188.1"/>
</dbReference>
<dbReference type="PROSITE" id="PS51257">
    <property type="entry name" value="PROKAR_LIPOPROTEIN"/>
    <property type="match status" value="1"/>
</dbReference>
<dbReference type="InterPro" id="IPR036259">
    <property type="entry name" value="MFS_trans_sf"/>
</dbReference>
<evidence type="ECO:0000256" key="11">
    <source>
        <dbReference type="ARBA" id="ARBA00073870"/>
    </source>
</evidence>
<feature type="transmembrane region" description="Helical" evidence="13">
    <location>
        <begin position="335"/>
        <end position="357"/>
    </location>
</feature>
<reference evidence="15" key="1">
    <citation type="submission" date="2019-03" db="UniProtKB">
        <authorList>
            <consortium name="Ensembl"/>
        </authorList>
    </citation>
    <scope>IDENTIFICATION</scope>
</reference>
<comment type="subcellular location">
    <subcellularLocation>
        <location evidence="1">Basolateral cell membrane</location>
        <topology evidence="1">Multi-pass membrane protein</topology>
    </subcellularLocation>
</comment>
<dbReference type="CDD" id="cd17424">
    <property type="entry name" value="MFS_MCT12"/>
    <property type="match status" value="1"/>
</dbReference>
<evidence type="ECO:0000256" key="4">
    <source>
        <dbReference type="ARBA" id="ARBA00022692"/>
    </source>
</evidence>
<feature type="transmembrane region" description="Helical" evidence="13">
    <location>
        <begin position="236"/>
        <end position="264"/>
    </location>
</feature>
<dbReference type="InterPro" id="IPR011701">
    <property type="entry name" value="MFS"/>
</dbReference>
<evidence type="ECO:0000256" key="13">
    <source>
        <dbReference type="SAM" id="Phobius"/>
    </source>
</evidence>
<feature type="transmembrane region" description="Helical" evidence="13">
    <location>
        <begin position="144"/>
        <end position="168"/>
    </location>
</feature>
<evidence type="ECO:0000256" key="2">
    <source>
        <dbReference type="ARBA" id="ARBA00006727"/>
    </source>
</evidence>
<comment type="catalytic activity">
    <reaction evidence="8">
        <text>guanidinoacetate(in) = guanidinoacetate(out)</text>
        <dbReference type="Rhea" id="RHEA:73047"/>
        <dbReference type="ChEBI" id="CHEBI:57742"/>
    </reaction>
</comment>
<dbReference type="InterPro" id="IPR050327">
    <property type="entry name" value="Proton-linked_MCT"/>
</dbReference>
<keyword evidence="4 13" id="KW-0812">Transmembrane</keyword>
<keyword evidence="6 13" id="KW-0472">Membrane</keyword>
<evidence type="ECO:0000256" key="10">
    <source>
        <dbReference type="ARBA" id="ARBA00062092"/>
    </source>
</evidence>
<evidence type="ECO:0000259" key="14">
    <source>
        <dbReference type="PROSITE" id="PS50850"/>
    </source>
</evidence>
<keyword evidence="5 13" id="KW-1133">Transmembrane helix</keyword>
<dbReference type="GO" id="GO:0016323">
    <property type="term" value="C:basolateral plasma membrane"/>
    <property type="evidence" value="ECO:0007669"/>
    <property type="project" value="UniProtKB-SubCell"/>
</dbReference>
<dbReference type="OMA" id="WVLASHQ"/>
<feature type="transmembrane region" description="Helical" evidence="13">
    <location>
        <begin position="276"/>
        <end position="298"/>
    </location>
</feature>
<feature type="transmembrane region" description="Helical" evidence="13">
    <location>
        <begin position="86"/>
        <end position="105"/>
    </location>
</feature>
<dbReference type="FunFam" id="1.20.1250.20:FF:000160">
    <property type="entry name" value="monocarboxylate transporter 12 isoform X1"/>
    <property type="match status" value="1"/>
</dbReference>
<evidence type="ECO:0000256" key="1">
    <source>
        <dbReference type="ARBA" id="ARBA00004554"/>
    </source>
</evidence>
<dbReference type="PANTHER" id="PTHR11360">
    <property type="entry name" value="MONOCARBOXYLATE TRANSPORTER"/>
    <property type="match status" value="1"/>
</dbReference>
<evidence type="ECO:0000256" key="3">
    <source>
        <dbReference type="ARBA" id="ARBA00022475"/>
    </source>
</evidence>
<dbReference type="InterPro" id="IPR020846">
    <property type="entry name" value="MFS_dom"/>
</dbReference>
<dbReference type="AlphaFoldDB" id="A0A452SXM1"/>
<dbReference type="PROSITE" id="PS50850">
    <property type="entry name" value="MFS"/>
    <property type="match status" value="1"/>
</dbReference>
<feature type="transmembrane region" description="Helical" evidence="13">
    <location>
        <begin position="174"/>
        <end position="194"/>
    </location>
</feature>
<dbReference type="FunFam" id="1.20.1250.20:FF:000128">
    <property type="entry name" value="monocarboxylate transporter 12 isoform X1"/>
    <property type="match status" value="1"/>
</dbReference>
<dbReference type="Gene3D" id="1.20.1250.20">
    <property type="entry name" value="MFS general substrate transporter like domains"/>
    <property type="match status" value="2"/>
</dbReference>
<evidence type="ECO:0000256" key="12">
    <source>
        <dbReference type="ARBA" id="ARBA00078722"/>
    </source>
</evidence>
<evidence type="ECO:0000313" key="15">
    <source>
        <dbReference type="Ensembl" id="ENSUMAP00000000135"/>
    </source>
</evidence>
<dbReference type="PANTHER" id="PTHR11360:SF318">
    <property type="entry name" value="MONOCARBOXYLATE TRANSPORTER 12"/>
    <property type="match status" value="1"/>
</dbReference>
<name>A0A452SXM1_URSMA</name>
<evidence type="ECO:0000256" key="9">
    <source>
        <dbReference type="ARBA" id="ARBA00037605"/>
    </source>
</evidence>
<comment type="similarity">
    <text evidence="2">Belongs to the major facilitator superfamily. Monocarboxylate porter (TC 2.A.1.13) family.</text>
</comment>
<comment type="subunit">
    <text evidence="10">Interacts with isoform 2 of BSG; this interaction is required for its localization to the plasma membrane.</text>
</comment>
<dbReference type="GO" id="GO:0015292">
    <property type="term" value="F:uniporter activity"/>
    <property type="evidence" value="ECO:0007669"/>
    <property type="project" value="Ensembl"/>
</dbReference>
<comment type="catalytic activity">
    <reaction evidence="7">
        <text>creatine(in) = creatine(out)</text>
        <dbReference type="Rhea" id="RHEA:73043"/>
        <dbReference type="ChEBI" id="CHEBI:57947"/>
    </reaction>
</comment>
<protein>
    <recommendedName>
        <fullName evidence="11">Monocarboxylate transporter 12</fullName>
    </recommendedName>
    <alternativeName>
        <fullName evidence="12">Solute carrier family 16 member 12</fullName>
    </alternativeName>
</protein>